<dbReference type="GO" id="GO:0030619">
    <property type="term" value="F:U1 snRNA binding"/>
    <property type="evidence" value="ECO:0007669"/>
    <property type="project" value="TreeGrafter"/>
</dbReference>
<dbReference type="Gene3D" id="3.30.420.230">
    <property type="match status" value="1"/>
</dbReference>
<dbReference type="Pfam" id="PF12134">
    <property type="entry name" value="PRP8_domainIV"/>
    <property type="match status" value="1"/>
</dbReference>
<reference evidence="3" key="1">
    <citation type="submission" date="2021-06" db="EMBL/GenBank/DDBJ databases">
        <authorList>
            <person name="Kallberg Y."/>
            <person name="Tangrot J."/>
            <person name="Rosling A."/>
        </authorList>
    </citation>
    <scope>NUCLEOTIDE SEQUENCE</scope>
    <source>
        <strain evidence="3">MA453B</strain>
    </source>
</reference>
<dbReference type="GO" id="GO:0005682">
    <property type="term" value="C:U5 snRNP"/>
    <property type="evidence" value="ECO:0007669"/>
    <property type="project" value="TreeGrafter"/>
</dbReference>
<dbReference type="GO" id="GO:0030623">
    <property type="term" value="F:U5 snRNA binding"/>
    <property type="evidence" value="ECO:0007669"/>
    <property type="project" value="TreeGrafter"/>
</dbReference>
<dbReference type="GO" id="GO:0071013">
    <property type="term" value="C:catalytic step 2 spliceosome"/>
    <property type="evidence" value="ECO:0007669"/>
    <property type="project" value="TreeGrafter"/>
</dbReference>
<dbReference type="Proteomes" id="UP000789405">
    <property type="component" value="Unassembled WGS sequence"/>
</dbReference>
<sequence>MLWIEQQHQDEPTEAYLSSQNLWMIRTHIRRKLDNQTYLIFNQRTGQLFLKNHLHISLGWTKMVGSISEMKTAEEAADLIRLLLIEKQPKQIVVTRKGILDPLEEKKNEKNKKKESTASRNSFGSGKRSSEARKSRIMNLEKKQAVNQCYTVFPEFPTSEQKTTSLSFLMIALIKKKKGTLVRTCILTSLELLGAHRRNV</sequence>
<evidence type="ECO:0000256" key="1">
    <source>
        <dbReference type="SAM" id="MobiDB-lite"/>
    </source>
</evidence>
<dbReference type="AlphaFoldDB" id="A0A9N9AQR2"/>
<dbReference type="GO" id="GO:0097157">
    <property type="term" value="F:pre-mRNA intronic binding"/>
    <property type="evidence" value="ECO:0007669"/>
    <property type="project" value="TreeGrafter"/>
</dbReference>
<dbReference type="InterPro" id="IPR012337">
    <property type="entry name" value="RNaseH-like_sf"/>
</dbReference>
<name>A0A9N9AQR2_9GLOM</name>
<feature type="region of interest" description="Disordered" evidence="1">
    <location>
        <begin position="105"/>
        <end position="135"/>
    </location>
</feature>
<dbReference type="GO" id="GO:0000244">
    <property type="term" value="P:spliceosomal tri-snRNP complex assembly"/>
    <property type="evidence" value="ECO:0007669"/>
    <property type="project" value="TreeGrafter"/>
</dbReference>
<dbReference type="PANTHER" id="PTHR11140">
    <property type="entry name" value="PRE-MRNA SPLICING FACTOR PRP8"/>
    <property type="match status" value="1"/>
</dbReference>
<organism evidence="3 4">
    <name type="scientific">Dentiscutata erythropus</name>
    <dbReference type="NCBI Taxonomy" id="1348616"/>
    <lineage>
        <taxon>Eukaryota</taxon>
        <taxon>Fungi</taxon>
        <taxon>Fungi incertae sedis</taxon>
        <taxon>Mucoromycota</taxon>
        <taxon>Glomeromycotina</taxon>
        <taxon>Glomeromycetes</taxon>
        <taxon>Diversisporales</taxon>
        <taxon>Gigasporaceae</taxon>
        <taxon>Dentiscutata</taxon>
    </lineage>
</organism>
<protein>
    <submittedName>
        <fullName evidence="3">28325_t:CDS:1</fullName>
    </submittedName>
</protein>
<dbReference type="SUPFAM" id="SSF53098">
    <property type="entry name" value="Ribonuclease H-like"/>
    <property type="match status" value="1"/>
</dbReference>
<comment type="caution">
    <text evidence="3">The sequence shown here is derived from an EMBL/GenBank/DDBJ whole genome shotgun (WGS) entry which is preliminary data.</text>
</comment>
<feature type="compositionally biased region" description="Basic and acidic residues" evidence="1">
    <location>
        <begin position="105"/>
        <end position="117"/>
    </location>
</feature>
<dbReference type="PANTHER" id="PTHR11140:SF0">
    <property type="entry name" value="PRE-MRNA-PROCESSING-SPLICING FACTOR 8"/>
    <property type="match status" value="1"/>
</dbReference>
<proteinExistence type="predicted"/>
<dbReference type="InterPro" id="IPR043172">
    <property type="entry name" value="Prp8_domainIV_palm"/>
</dbReference>
<dbReference type="GO" id="GO:0017070">
    <property type="term" value="F:U6 snRNA binding"/>
    <property type="evidence" value="ECO:0007669"/>
    <property type="project" value="TreeGrafter"/>
</dbReference>
<accession>A0A9N9AQR2</accession>
<dbReference type="OrthoDB" id="5548919at2759"/>
<keyword evidence="4" id="KW-1185">Reference proteome</keyword>
<dbReference type="InterPro" id="IPR021983">
    <property type="entry name" value="PRP8_domainIV"/>
</dbReference>
<evidence type="ECO:0000259" key="2">
    <source>
        <dbReference type="Pfam" id="PF12134"/>
    </source>
</evidence>
<dbReference type="EMBL" id="CAJVPY010001911">
    <property type="protein sequence ID" value="CAG8541496.1"/>
    <property type="molecule type" value="Genomic_DNA"/>
</dbReference>
<evidence type="ECO:0000313" key="4">
    <source>
        <dbReference type="Proteomes" id="UP000789405"/>
    </source>
</evidence>
<evidence type="ECO:0000313" key="3">
    <source>
        <dbReference type="EMBL" id="CAG8541496.1"/>
    </source>
</evidence>
<gene>
    <name evidence="3" type="ORF">DERYTH_LOCUS4825</name>
</gene>
<dbReference type="GO" id="GO:0030620">
    <property type="term" value="F:U2 snRNA binding"/>
    <property type="evidence" value="ECO:0007669"/>
    <property type="project" value="TreeGrafter"/>
</dbReference>
<feature type="domain" description="PRP8" evidence="2">
    <location>
        <begin position="32"/>
        <end position="106"/>
    </location>
</feature>
<dbReference type="InterPro" id="IPR027652">
    <property type="entry name" value="PRP8"/>
</dbReference>